<organism evidence="1 2">
    <name type="scientific">Agrobacterium deltaense Zutra 3/1</name>
    <dbReference type="NCBI Taxonomy" id="1183427"/>
    <lineage>
        <taxon>Bacteria</taxon>
        <taxon>Pseudomonadati</taxon>
        <taxon>Pseudomonadota</taxon>
        <taxon>Alphaproteobacteria</taxon>
        <taxon>Hyphomicrobiales</taxon>
        <taxon>Rhizobiaceae</taxon>
        <taxon>Rhizobium/Agrobacterium group</taxon>
        <taxon>Agrobacterium</taxon>
    </lineage>
</organism>
<protein>
    <submittedName>
        <fullName evidence="1">Uncharacterized protein</fullName>
    </submittedName>
</protein>
<dbReference type="AlphaFoldDB" id="A0A1S7P6J2"/>
<sequence length="87" mass="9571">MQILRQAFKKGGVSHVNRQAILRPCPSIRRAGRDGSHVSKRCEPPVECHLRMTLMRLLSVVGHPISFNVSGGNASSARSIFARRHAA</sequence>
<reference evidence="1 2" key="1">
    <citation type="submission" date="2016-01" db="EMBL/GenBank/DDBJ databases">
        <authorList>
            <person name="Oliw E.H."/>
        </authorList>
    </citation>
    <scope>NUCLEOTIDE SEQUENCE [LARGE SCALE GENOMIC DNA]</scope>
    <source>
        <strain evidence="1 2">Zutra 3-1</strain>
    </source>
</reference>
<dbReference type="Proteomes" id="UP000191987">
    <property type="component" value="Unassembled WGS sequence"/>
</dbReference>
<accession>A0A1S7P6J2</accession>
<gene>
    <name evidence="1" type="ORF">AGR7C_Cc110452</name>
</gene>
<evidence type="ECO:0000313" key="2">
    <source>
        <dbReference type="Proteomes" id="UP000191987"/>
    </source>
</evidence>
<name>A0A1S7P6J2_9HYPH</name>
<proteinExistence type="predicted"/>
<evidence type="ECO:0000313" key="1">
    <source>
        <dbReference type="EMBL" id="CUX16790.1"/>
    </source>
</evidence>
<dbReference type="EMBL" id="FBWG01000003">
    <property type="protein sequence ID" value="CUX16790.1"/>
    <property type="molecule type" value="Genomic_DNA"/>
</dbReference>